<dbReference type="EMBL" id="CM004468">
    <property type="protein sequence ID" value="OCT94316.1"/>
    <property type="molecule type" value="Genomic_DNA"/>
</dbReference>
<sequence length="81" mass="9561">MPLYRSLRKEHSKFTVLQELDQGNQEPTQHLKGHTYSILLKGHQNRAVDFFHFSSLYRVPVLLTWRGKLQPEALAHNEHKL</sequence>
<evidence type="ECO:0000313" key="2">
    <source>
        <dbReference type="Proteomes" id="UP000694892"/>
    </source>
</evidence>
<dbReference type="Proteomes" id="UP000694892">
    <property type="component" value="Chromosome 2L"/>
</dbReference>
<dbReference type="AlphaFoldDB" id="A0A974DNN9"/>
<gene>
    <name evidence="1" type="ORF">XELAEV_18011984mg</name>
</gene>
<evidence type="ECO:0000313" key="1">
    <source>
        <dbReference type="EMBL" id="OCT94316.1"/>
    </source>
</evidence>
<organism evidence="1 2">
    <name type="scientific">Xenopus laevis</name>
    <name type="common">African clawed frog</name>
    <dbReference type="NCBI Taxonomy" id="8355"/>
    <lineage>
        <taxon>Eukaryota</taxon>
        <taxon>Metazoa</taxon>
        <taxon>Chordata</taxon>
        <taxon>Craniata</taxon>
        <taxon>Vertebrata</taxon>
        <taxon>Euteleostomi</taxon>
        <taxon>Amphibia</taxon>
        <taxon>Batrachia</taxon>
        <taxon>Anura</taxon>
        <taxon>Pipoidea</taxon>
        <taxon>Pipidae</taxon>
        <taxon>Xenopodinae</taxon>
        <taxon>Xenopus</taxon>
        <taxon>Xenopus</taxon>
    </lineage>
</organism>
<proteinExistence type="predicted"/>
<reference evidence="2" key="1">
    <citation type="journal article" date="2016" name="Nature">
        <title>Genome evolution in the allotetraploid frog Xenopus laevis.</title>
        <authorList>
            <person name="Session A.M."/>
            <person name="Uno Y."/>
            <person name="Kwon T."/>
            <person name="Chapman J.A."/>
            <person name="Toyoda A."/>
            <person name="Takahashi S."/>
            <person name="Fukui A."/>
            <person name="Hikosaka A."/>
            <person name="Suzuki A."/>
            <person name="Kondo M."/>
            <person name="van Heeringen S.J."/>
            <person name="Quigley I."/>
            <person name="Heinz S."/>
            <person name="Ogino H."/>
            <person name="Ochi H."/>
            <person name="Hellsten U."/>
            <person name="Lyons J.B."/>
            <person name="Simakov O."/>
            <person name="Putnam N."/>
            <person name="Stites J."/>
            <person name="Kuroki Y."/>
            <person name="Tanaka T."/>
            <person name="Michiue T."/>
            <person name="Watanabe M."/>
            <person name="Bogdanovic O."/>
            <person name="Lister R."/>
            <person name="Georgiou G."/>
            <person name="Paranjpe S.S."/>
            <person name="van Kruijsbergen I."/>
            <person name="Shu S."/>
            <person name="Carlson J."/>
            <person name="Kinoshita T."/>
            <person name="Ohta Y."/>
            <person name="Mawaribuchi S."/>
            <person name="Jenkins J."/>
            <person name="Grimwood J."/>
            <person name="Schmutz J."/>
            <person name="Mitros T."/>
            <person name="Mozaffari S.V."/>
            <person name="Suzuki Y."/>
            <person name="Haramoto Y."/>
            <person name="Yamamoto T.S."/>
            <person name="Takagi C."/>
            <person name="Heald R."/>
            <person name="Miller K."/>
            <person name="Haudenschild C."/>
            <person name="Kitzman J."/>
            <person name="Nakayama T."/>
            <person name="Izutsu Y."/>
            <person name="Robert J."/>
            <person name="Fortriede J."/>
            <person name="Burns K."/>
            <person name="Lotay V."/>
            <person name="Karimi K."/>
            <person name="Yasuoka Y."/>
            <person name="Dichmann D.S."/>
            <person name="Flajnik M.F."/>
            <person name="Houston D.W."/>
            <person name="Shendure J."/>
            <person name="DuPasquier L."/>
            <person name="Vize P.D."/>
            <person name="Zorn A.M."/>
            <person name="Ito M."/>
            <person name="Marcotte E.M."/>
            <person name="Wallingford J.B."/>
            <person name="Ito Y."/>
            <person name="Asashima M."/>
            <person name="Ueno N."/>
            <person name="Matsuda Y."/>
            <person name="Veenstra G.J."/>
            <person name="Fujiyama A."/>
            <person name="Harland R.M."/>
            <person name="Taira M."/>
            <person name="Rokhsar D.S."/>
        </authorList>
    </citation>
    <scope>NUCLEOTIDE SEQUENCE [LARGE SCALE GENOMIC DNA]</scope>
    <source>
        <strain evidence="2">J</strain>
    </source>
</reference>
<name>A0A974DNN9_XENLA</name>
<protein>
    <submittedName>
        <fullName evidence="1">Uncharacterized protein</fullName>
    </submittedName>
</protein>
<accession>A0A974DNN9</accession>